<protein>
    <submittedName>
        <fullName evidence="1">Uncharacterized protein</fullName>
    </submittedName>
</protein>
<name>A0A8T0D9L8_9TREM</name>
<dbReference type="EMBL" id="JTDF01009423">
    <property type="protein sequence ID" value="KAF8564192.1"/>
    <property type="molecule type" value="Genomic_DNA"/>
</dbReference>
<evidence type="ECO:0000313" key="1">
    <source>
        <dbReference type="EMBL" id="KAF8564192.1"/>
    </source>
</evidence>
<organism evidence="1 2">
    <name type="scientific">Paragonimus westermani</name>
    <dbReference type="NCBI Taxonomy" id="34504"/>
    <lineage>
        <taxon>Eukaryota</taxon>
        <taxon>Metazoa</taxon>
        <taxon>Spiralia</taxon>
        <taxon>Lophotrochozoa</taxon>
        <taxon>Platyhelminthes</taxon>
        <taxon>Trematoda</taxon>
        <taxon>Digenea</taxon>
        <taxon>Plagiorchiida</taxon>
        <taxon>Troglotremata</taxon>
        <taxon>Troglotrematidae</taxon>
        <taxon>Paragonimus</taxon>
    </lineage>
</organism>
<keyword evidence="2" id="KW-1185">Reference proteome</keyword>
<sequence length="208" mass="23065">MRSPSGLHSLSWVFHYRVVTVVGLQRIDAILESLSSVSIIRLQVNVLVFATVAHHFEVNEVSLLLGSLISKRELHVQAKNAAKILFPACSLAELVISNRSRPTVDCPMEVVLREIRNATNGEITIKEIPTEFSEHVIDAFCDQENSRCTSPYEGDSHHLVSFYLTPPASFTDQSAQFIIIANSLPRSAVQRAKILKEQVSKGHFCSPG</sequence>
<dbReference type="Proteomes" id="UP000699462">
    <property type="component" value="Unassembled WGS sequence"/>
</dbReference>
<evidence type="ECO:0000313" key="2">
    <source>
        <dbReference type="Proteomes" id="UP000699462"/>
    </source>
</evidence>
<dbReference type="OrthoDB" id="10568391at2759"/>
<gene>
    <name evidence="1" type="ORF">P879_07620</name>
</gene>
<comment type="caution">
    <text evidence="1">The sequence shown here is derived from an EMBL/GenBank/DDBJ whole genome shotgun (WGS) entry which is preliminary data.</text>
</comment>
<accession>A0A8T0D9L8</accession>
<proteinExistence type="predicted"/>
<reference evidence="1 2" key="1">
    <citation type="submission" date="2019-07" db="EMBL/GenBank/DDBJ databases">
        <title>Annotation for the trematode Paragonimus westermani.</title>
        <authorList>
            <person name="Choi Y.-J."/>
        </authorList>
    </citation>
    <scope>NUCLEOTIDE SEQUENCE [LARGE SCALE GENOMIC DNA]</scope>
    <source>
        <strain evidence="1">180907_Pwestermani</strain>
    </source>
</reference>
<dbReference type="AlphaFoldDB" id="A0A8T0D9L8"/>